<feature type="transmembrane region" description="Helical" evidence="1">
    <location>
        <begin position="77"/>
        <end position="97"/>
    </location>
</feature>
<feature type="transmembrane region" description="Helical" evidence="1">
    <location>
        <begin position="285"/>
        <end position="310"/>
    </location>
</feature>
<keyword evidence="1" id="KW-0472">Membrane</keyword>
<keyword evidence="3" id="KW-1185">Reference proteome</keyword>
<comment type="caution">
    <text evidence="2">The sequence shown here is derived from an EMBL/GenBank/DDBJ whole genome shotgun (WGS) entry which is preliminary data.</text>
</comment>
<feature type="transmembrane region" description="Helical" evidence="1">
    <location>
        <begin position="153"/>
        <end position="173"/>
    </location>
</feature>
<proteinExistence type="predicted"/>
<name>A0A2A2SD29_9SPHN</name>
<dbReference type="Proteomes" id="UP000218151">
    <property type="component" value="Unassembled WGS sequence"/>
</dbReference>
<dbReference type="RefSeq" id="WP_095998737.1">
    <property type="nucleotide sequence ID" value="NZ_NSLI01000004.1"/>
</dbReference>
<reference evidence="3" key="1">
    <citation type="submission" date="2017-09" db="EMBL/GenBank/DDBJ databases">
        <authorList>
            <person name="Feng G."/>
            <person name="Zhu H."/>
        </authorList>
    </citation>
    <scope>NUCLEOTIDE SEQUENCE [LARGE SCALE GENOMIC DNA]</scope>
    <source>
        <strain evidence="3">1PNM-20</strain>
    </source>
</reference>
<feature type="transmembrane region" description="Helical" evidence="1">
    <location>
        <begin position="215"/>
        <end position="240"/>
    </location>
</feature>
<feature type="transmembrane region" description="Helical" evidence="1">
    <location>
        <begin position="185"/>
        <end position="203"/>
    </location>
</feature>
<protein>
    <submittedName>
        <fullName evidence="2">Uncharacterized protein</fullName>
    </submittedName>
</protein>
<dbReference type="EMBL" id="NSLI01000004">
    <property type="protein sequence ID" value="PAX06911.1"/>
    <property type="molecule type" value="Genomic_DNA"/>
</dbReference>
<gene>
    <name evidence="2" type="ORF">CKY28_12615</name>
</gene>
<sequence>MDWKQERKGLDRAQAAPAVPPTDAAVAIGLEPLRAAKRRWPAILGAGLTVLMVIGLGRELFGGGLDDLTGAVPTSPLFYLFFVALYFSLPVADYLIFRRLWGVPPAGLAATIKKRIANEVLFSYSGEAYFYAWARANATVVAAPFGAVKDVSILSAVAGNAMTLLLMALSVPLGHELLPQAMRDTAAGSAVVLVAMSLPFLIFSRRVFSLPRPELWWIFNAHVVRLVAGTVFIALAWHFALPEVPVAMWLFLAAGRLLVSRLPLVPNKDLLFANFAIVIIGQDQALSELMAFTAALTLVVHVVLIAAFGLHHLATRGRAL</sequence>
<organism evidence="2 3">
    <name type="scientific">Sphingomonas lenta</name>
    <dbReference type="NCBI Taxonomy" id="1141887"/>
    <lineage>
        <taxon>Bacteria</taxon>
        <taxon>Pseudomonadati</taxon>
        <taxon>Pseudomonadota</taxon>
        <taxon>Alphaproteobacteria</taxon>
        <taxon>Sphingomonadales</taxon>
        <taxon>Sphingomonadaceae</taxon>
        <taxon>Sphingomonas</taxon>
    </lineage>
</organism>
<dbReference type="AlphaFoldDB" id="A0A2A2SD29"/>
<evidence type="ECO:0000313" key="3">
    <source>
        <dbReference type="Proteomes" id="UP000218151"/>
    </source>
</evidence>
<evidence type="ECO:0000313" key="2">
    <source>
        <dbReference type="EMBL" id="PAX06911.1"/>
    </source>
</evidence>
<evidence type="ECO:0000256" key="1">
    <source>
        <dbReference type="SAM" id="Phobius"/>
    </source>
</evidence>
<keyword evidence="1" id="KW-0812">Transmembrane</keyword>
<feature type="transmembrane region" description="Helical" evidence="1">
    <location>
        <begin position="40"/>
        <end position="57"/>
    </location>
</feature>
<keyword evidence="1" id="KW-1133">Transmembrane helix</keyword>
<accession>A0A2A2SD29</accession>
<dbReference type="OrthoDB" id="7184927at2"/>